<dbReference type="PANTHER" id="PTHR43798:SF5">
    <property type="entry name" value="MONOACYLGLYCEROL LIPASE ABHD6"/>
    <property type="match status" value="1"/>
</dbReference>
<dbReference type="EMBL" id="BAAAOB010000001">
    <property type="protein sequence ID" value="GAA1785139.1"/>
    <property type="molecule type" value="Genomic_DNA"/>
</dbReference>
<dbReference type="Gene3D" id="3.40.50.1820">
    <property type="entry name" value="alpha/beta hydrolase"/>
    <property type="match status" value="1"/>
</dbReference>
<organism evidence="2 3">
    <name type="scientific">Leucobacter iarius</name>
    <dbReference type="NCBI Taxonomy" id="333963"/>
    <lineage>
        <taxon>Bacteria</taxon>
        <taxon>Bacillati</taxon>
        <taxon>Actinomycetota</taxon>
        <taxon>Actinomycetes</taxon>
        <taxon>Micrococcales</taxon>
        <taxon>Microbacteriaceae</taxon>
        <taxon>Leucobacter</taxon>
    </lineage>
</organism>
<protein>
    <submittedName>
        <fullName evidence="2">Alpha/beta hydrolase</fullName>
    </submittedName>
</protein>
<keyword evidence="2" id="KW-0378">Hydrolase</keyword>
<evidence type="ECO:0000259" key="1">
    <source>
        <dbReference type="Pfam" id="PF00561"/>
    </source>
</evidence>
<dbReference type="SUPFAM" id="SSF53474">
    <property type="entry name" value="alpha/beta-Hydrolases"/>
    <property type="match status" value="1"/>
</dbReference>
<evidence type="ECO:0000313" key="3">
    <source>
        <dbReference type="Proteomes" id="UP001500851"/>
    </source>
</evidence>
<proteinExistence type="predicted"/>
<name>A0ABN2LEB1_9MICO</name>
<dbReference type="Proteomes" id="UP001500851">
    <property type="component" value="Unassembled WGS sequence"/>
</dbReference>
<evidence type="ECO:0000313" key="2">
    <source>
        <dbReference type="EMBL" id="GAA1785139.1"/>
    </source>
</evidence>
<keyword evidence="3" id="KW-1185">Reference proteome</keyword>
<feature type="domain" description="AB hydrolase-1" evidence="1">
    <location>
        <begin position="21"/>
        <end position="131"/>
    </location>
</feature>
<dbReference type="InterPro" id="IPR050266">
    <property type="entry name" value="AB_hydrolase_sf"/>
</dbReference>
<gene>
    <name evidence="2" type="ORF">GCM10009768_12540</name>
</gene>
<reference evidence="2 3" key="1">
    <citation type="journal article" date="2019" name="Int. J. Syst. Evol. Microbiol.">
        <title>The Global Catalogue of Microorganisms (GCM) 10K type strain sequencing project: providing services to taxonomists for standard genome sequencing and annotation.</title>
        <authorList>
            <consortium name="The Broad Institute Genomics Platform"/>
            <consortium name="The Broad Institute Genome Sequencing Center for Infectious Disease"/>
            <person name="Wu L."/>
            <person name="Ma J."/>
        </authorList>
    </citation>
    <scope>NUCLEOTIDE SEQUENCE [LARGE SCALE GENOMIC DNA]</scope>
    <source>
        <strain evidence="2 3">JCM 14736</strain>
    </source>
</reference>
<dbReference type="InterPro" id="IPR000073">
    <property type="entry name" value="AB_hydrolase_1"/>
</dbReference>
<dbReference type="PANTHER" id="PTHR43798">
    <property type="entry name" value="MONOACYLGLYCEROL LIPASE"/>
    <property type="match status" value="1"/>
</dbReference>
<comment type="caution">
    <text evidence="2">The sequence shown here is derived from an EMBL/GenBank/DDBJ whole genome shotgun (WGS) entry which is preliminary data.</text>
</comment>
<dbReference type="GO" id="GO:0016787">
    <property type="term" value="F:hydrolase activity"/>
    <property type="evidence" value="ECO:0007669"/>
    <property type="project" value="UniProtKB-KW"/>
</dbReference>
<dbReference type="InterPro" id="IPR029058">
    <property type="entry name" value="AB_hydrolase_fold"/>
</dbReference>
<accession>A0ABN2LEB1</accession>
<dbReference type="Pfam" id="PF00561">
    <property type="entry name" value="Abhydrolase_1"/>
    <property type="match status" value="1"/>
</dbReference>
<sequence length="245" mass="24678">MVLATRSFPAEPGTGSAHPLPPVALLHGFAASGDSDFVATGWPEALAAAGRSSIVIDLPGHGSSPAIAGPEDARTSAVIAAILEAIALTDPEGPVDVIGYSLGGRLAWELPAASPRIRRLALGGVSPMEPFAAVDPAELGRALAGVSPENPLVGMMAAMISAPGADTASLATLIPGLASEPFAPQASAPRVPTLLVAGEQDPMSQGVETLLDALPDGRLVRVPGDHRGALDSPEFRASAIEFLAD</sequence>
<dbReference type="RefSeq" id="WP_344030666.1">
    <property type="nucleotide sequence ID" value="NZ_BAAAOB010000001.1"/>
</dbReference>